<organism evidence="1 2">
    <name type="scientific">Auriscalpium vulgare</name>
    <dbReference type="NCBI Taxonomy" id="40419"/>
    <lineage>
        <taxon>Eukaryota</taxon>
        <taxon>Fungi</taxon>
        <taxon>Dikarya</taxon>
        <taxon>Basidiomycota</taxon>
        <taxon>Agaricomycotina</taxon>
        <taxon>Agaricomycetes</taxon>
        <taxon>Russulales</taxon>
        <taxon>Auriscalpiaceae</taxon>
        <taxon>Auriscalpium</taxon>
    </lineage>
</organism>
<keyword evidence="2" id="KW-1185">Reference proteome</keyword>
<name>A0ACB8RHA0_9AGAM</name>
<protein>
    <submittedName>
        <fullName evidence="1">Uncharacterized protein</fullName>
    </submittedName>
</protein>
<evidence type="ECO:0000313" key="2">
    <source>
        <dbReference type="Proteomes" id="UP000814033"/>
    </source>
</evidence>
<dbReference type="EMBL" id="MU276011">
    <property type="protein sequence ID" value="KAI0043599.1"/>
    <property type="molecule type" value="Genomic_DNA"/>
</dbReference>
<accession>A0ACB8RHA0</accession>
<evidence type="ECO:0000313" key="1">
    <source>
        <dbReference type="EMBL" id="KAI0043599.1"/>
    </source>
</evidence>
<comment type="caution">
    <text evidence="1">The sequence shown here is derived from an EMBL/GenBank/DDBJ whole genome shotgun (WGS) entry which is preliminary data.</text>
</comment>
<dbReference type="Proteomes" id="UP000814033">
    <property type="component" value="Unassembled WGS sequence"/>
</dbReference>
<gene>
    <name evidence="1" type="ORF">FA95DRAFT_369658</name>
</gene>
<sequence length="108" mass="11574">MIRTMPDDICMPRQEAMVLSTPSLVALILYPSKLVALVPGYACISRRKISAKSAESKTDTIPGVAKRSKACHQPWALIVVDENYGEGSASAAADSSEVHRPSPGRLHA</sequence>
<proteinExistence type="predicted"/>
<reference evidence="1" key="2">
    <citation type="journal article" date="2022" name="New Phytol.">
        <title>Evolutionary transition to the ectomycorrhizal habit in the genomes of a hyperdiverse lineage of mushroom-forming fungi.</title>
        <authorList>
            <person name="Looney B."/>
            <person name="Miyauchi S."/>
            <person name="Morin E."/>
            <person name="Drula E."/>
            <person name="Courty P.E."/>
            <person name="Kohler A."/>
            <person name="Kuo A."/>
            <person name="LaButti K."/>
            <person name="Pangilinan J."/>
            <person name="Lipzen A."/>
            <person name="Riley R."/>
            <person name="Andreopoulos W."/>
            <person name="He G."/>
            <person name="Johnson J."/>
            <person name="Nolan M."/>
            <person name="Tritt A."/>
            <person name="Barry K.W."/>
            <person name="Grigoriev I.V."/>
            <person name="Nagy L.G."/>
            <person name="Hibbett D."/>
            <person name="Henrissat B."/>
            <person name="Matheny P.B."/>
            <person name="Labbe J."/>
            <person name="Martin F.M."/>
        </authorList>
    </citation>
    <scope>NUCLEOTIDE SEQUENCE</scope>
    <source>
        <strain evidence="1">FP105234-sp</strain>
    </source>
</reference>
<reference evidence="1" key="1">
    <citation type="submission" date="2021-02" db="EMBL/GenBank/DDBJ databases">
        <authorList>
            <consortium name="DOE Joint Genome Institute"/>
            <person name="Ahrendt S."/>
            <person name="Looney B.P."/>
            <person name="Miyauchi S."/>
            <person name="Morin E."/>
            <person name="Drula E."/>
            <person name="Courty P.E."/>
            <person name="Chicoki N."/>
            <person name="Fauchery L."/>
            <person name="Kohler A."/>
            <person name="Kuo A."/>
            <person name="Labutti K."/>
            <person name="Pangilinan J."/>
            <person name="Lipzen A."/>
            <person name="Riley R."/>
            <person name="Andreopoulos W."/>
            <person name="He G."/>
            <person name="Johnson J."/>
            <person name="Barry K.W."/>
            <person name="Grigoriev I.V."/>
            <person name="Nagy L."/>
            <person name="Hibbett D."/>
            <person name="Henrissat B."/>
            <person name="Matheny P.B."/>
            <person name="Labbe J."/>
            <person name="Martin F."/>
        </authorList>
    </citation>
    <scope>NUCLEOTIDE SEQUENCE</scope>
    <source>
        <strain evidence="1">FP105234-sp</strain>
    </source>
</reference>